<name>A0A1F8CN48_9BACT</name>
<evidence type="ECO:0008006" key="3">
    <source>
        <dbReference type="Google" id="ProtNLM"/>
    </source>
</evidence>
<proteinExistence type="predicted"/>
<comment type="caution">
    <text evidence="1">The sequence shown here is derived from an EMBL/GenBank/DDBJ whole genome shotgun (WGS) entry which is preliminary data.</text>
</comment>
<dbReference type="Proteomes" id="UP000179241">
    <property type="component" value="Unassembled WGS sequence"/>
</dbReference>
<accession>A0A1F8CN48</accession>
<sequence>MNDQVLKNGVEKLLFRVNGNNVSLYNSQDDLVPENFTIVGLFSPNDLKSIVELIEKLRLVDHNQLYYEPDKLHLTLLGQIDLGTNIEILVNTVQKFIDQNEIRLHLLGVGSSLKAANVTAYPQGFQIDQLRQIIRRVGGGTSFDGPYEKLGWINFMRYLQKPKDQLFAELGAETNTDFGLVKPKLILLLRNSSRTLKEVEIVHSFNL</sequence>
<protein>
    <recommendedName>
        <fullName evidence="3">2'-5' RNA ligase</fullName>
    </recommendedName>
</protein>
<dbReference type="AlphaFoldDB" id="A0A1F8CN48"/>
<gene>
    <name evidence="1" type="ORF">A2188_02770</name>
</gene>
<evidence type="ECO:0000313" key="2">
    <source>
        <dbReference type="Proteomes" id="UP000179241"/>
    </source>
</evidence>
<evidence type="ECO:0000313" key="1">
    <source>
        <dbReference type="EMBL" id="OGM77753.1"/>
    </source>
</evidence>
<reference evidence="1 2" key="1">
    <citation type="journal article" date="2016" name="Nat. Commun.">
        <title>Thousands of microbial genomes shed light on interconnected biogeochemical processes in an aquifer system.</title>
        <authorList>
            <person name="Anantharaman K."/>
            <person name="Brown C.T."/>
            <person name="Hug L.A."/>
            <person name="Sharon I."/>
            <person name="Castelle C.J."/>
            <person name="Probst A.J."/>
            <person name="Thomas B.C."/>
            <person name="Singh A."/>
            <person name="Wilkins M.J."/>
            <person name="Karaoz U."/>
            <person name="Brodie E.L."/>
            <person name="Williams K.H."/>
            <person name="Hubbard S.S."/>
            <person name="Banfield J.F."/>
        </authorList>
    </citation>
    <scope>NUCLEOTIDE SEQUENCE [LARGE SCALE GENOMIC DNA]</scope>
</reference>
<organism evidence="1 2">
    <name type="scientific">Candidatus Woesebacteria bacterium RIFOXYA1_FULL_43_9</name>
    <dbReference type="NCBI Taxonomy" id="1802534"/>
    <lineage>
        <taxon>Bacteria</taxon>
        <taxon>Candidatus Woeseibacteriota</taxon>
    </lineage>
</organism>
<dbReference type="EMBL" id="MGHU01000012">
    <property type="protein sequence ID" value="OGM77753.1"/>
    <property type="molecule type" value="Genomic_DNA"/>
</dbReference>